<proteinExistence type="predicted"/>
<comment type="caution">
    <text evidence="1">The sequence shown here is derived from an EMBL/GenBank/DDBJ whole genome shotgun (WGS) entry which is preliminary data.</text>
</comment>
<protein>
    <submittedName>
        <fullName evidence="1">Six-hairpin glycosidase-like protein</fullName>
    </submittedName>
</protein>
<dbReference type="GO" id="GO:0005975">
    <property type="term" value="P:carbohydrate metabolic process"/>
    <property type="evidence" value="ECO:0007669"/>
    <property type="project" value="InterPro"/>
</dbReference>
<gene>
    <name evidence="1" type="ORF">FUA23_18150</name>
</gene>
<evidence type="ECO:0000313" key="1">
    <source>
        <dbReference type="EMBL" id="TXF87623.1"/>
    </source>
</evidence>
<evidence type="ECO:0000313" key="2">
    <source>
        <dbReference type="Proteomes" id="UP000321907"/>
    </source>
</evidence>
<keyword evidence="2" id="KW-1185">Reference proteome</keyword>
<keyword evidence="1" id="KW-0326">Glycosidase</keyword>
<dbReference type="Proteomes" id="UP000321907">
    <property type="component" value="Unassembled WGS sequence"/>
</dbReference>
<dbReference type="AlphaFoldDB" id="A0A5C7FBW5"/>
<accession>A0A5C7FBW5</accession>
<dbReference type="OrthoDB" id="2490189at2"/>
<dbReference type="InterPro" id="IPR008928">
    <property type="entry name" value="6-hairpin_glycosidase_sf"/>
</dbReference>
<keyword evidence="1" id="KW-0378">Hydrolase</keyword>
<dbReference type="RefSeq" id="WP_147932188.1">
    <property type="nucleotide sequence ID" value="NZ_VOXD01000034.1"/>
</dbReference>
<dbReference type="SUPFAM" id="SSF48208">
    <property type="entry name" value="Six-hairpin glycosidases"/>
    <property type="match status" value="1"/>
</dbReference>
<name>A0A5C7FBW5_9BACT</name>
<dbReference type="Gene3D" id="1.50.10.10">
    <property type="match status" value="1"/>
</dbReference>
<reference evidence="1 2" key="1">
    <citation type="submission" date="2019-08" db="EMBL/GenBank/DDBJ databases">
        <title>Lewinella sp. strain SSH13 Genome sequencing and assembly.</title>
        <authorList>
            <person name="Kim I."/>
        </authorList>
    </citation>
    <scope>NUCLEOTIDE SEQUENCE [LARGE SCALE GENOMIC DNA]</scope>
    <source>
        <strain evidence="1 2">SSH13</strain>
    </source>
</reference>
<organism evidence="1 2">
    <name type="scientific">Neolewinella aurantiaca</name>
    <dbReference type="NCBI Taxonomy" id="2602767"/>
    <lineage>
        <taxon>Bacteria</taxon>
        <taxon>Pseudomonadati</taxon>
        <taxon>Bacteroidota</taxon>
        <taxon>Saprospiria</taxon>
        <taxon>Saprospirales</taxon>
        <taxon>Lewinellaceae</taxon>
        <taxon>Neolewinella</taxon>
    </lineage>
</organism>
<dbReference type="EMBL" id="VOXD01000034">
    <property type="protein sequence ID" value="TXF87623.1"/>
    <property type="molecule type" value="Genomic_DNA"/>
</dbReference>
<dbReference type="InterPro" id="IPR012341">
    <property type="entry name" value="6hp_glycosidase-like_sf"/>
</dbReference>
<sequence>MRYLVFLILSSMFFPPIGQETRWQINESESGIVWDVANDTRLPHGDNIEMSGRGVSAIIHYAVDTNRMVKVKRELIFPQMRPYIKDADPAWWATYRNYLRQDYEDEEVLPRMYVGSKEVSLGPVEKIVIDGTLSIFHEPDSDGLQISRTYYPAQNMHAAFERIEFSNVGEKVIRLKLDGRYLAESRRGEEGRWTINSQYVGKIEKSLVPGERDTVFLVQEVVDAKDRTILINSTGARLSHKLRKQQISDLQENLILETPNPTYNTMFSLAKIRGAESIFDSKLGLVHSPGGGRYYIGFWANDQAEYINPFFPYLGYQLGNDAALNMWRIYRKAIPEDGSNIRYSFEMEGDSPANPLDRGDAAMIAYGLSHYLLALGDQAIAEELWPLLNWCLDYNHRMLTEDGVVASQSDEMEGRIETGDANLSTSSLYYGALETSISLARELGKDKKMIKTWSRQREALSEAIENFFGREVEGLETYRYYDGHEALRHWIALPLVVGLRGREEGTLTGLFDRLWTENGVAVEKNHPNPAVSKIFWDRGTLYALRGAFIAGGVQRAHERLLQYSQERLLGERVPYAVEAYPEGNMAHLSAESGLYCRVFTEGLFGILPTGFRSFRLQPRMPEGWDKMALRNIHALGQDDGFDIEVSRKGQNMTVVIKDSNGEVLSTGDMYTDDTMTVRLPE</sequence>
<dbReference type="GO" id="GO:0016798">
    <property type="term" value="F:hydrolase activity, acting on glycosyl bonds"/>
    <property type="evidence" value="ECO:0007669"/>
    <property type="project" value="UniProtKB-KW"/>
</dbReference>